<dbReference type="Proteomes" id="UP001595767">
    <property type="component" value="Unassembled WGS sequence"/>
</dbReference>
<evidence type="ECO:0008006" key="4">
    <source>
        <dbReference type="Google" id="ProtNLM"/>
    </source>
</evidence>
<protein>
    <recommendedName>
        <fullName evidence="4">DUF3592 domain-containing protein</fullName>
    </recommendedName>
</protein>
<dbReference type="RefSeq" id="WP_378552712.1">
    <property type="nucleotide sequence ID" value="NZ_JBHSBA010000014.1"/>
</dbReference>
<sequence>MFDLAVPMLAGLAAVTVAGFVCGLAYHHILVPVNEALRSHGGPGYTARRPALAVAHTCALAHDPMACPCPPRRQRTIVEYQGVDWSRRRHPVPGRYPLGAELSVRVRYAGNRPYPLTRITVLRSAIRGAAAGVGFGLVFIVLLIAVLVSQS</sequence>
<gene>
    <name evidence="2" type="ORF">ACFOW8_20795</name>
</gene>
<feature type="transmembrane region" description="Helical" evidence="1">
    <location>
        <begin position="128"/>
        <end position="148"/>
    </location>
</feature>
<organism evidence="2 3">
    <name type="scientific">Nocardia rhizosphaerae</name>
    <dbReference type="NCBI Taxonomy" id="1691571"/>
    <lineage>
        <taxon>Bacteria</taxon>
        <taxon>Bacillati</taxon>
        <taxon>Actinomycetota</taxon>
        <taxon>Actinomycetes</taxon>
        <taxon>Mycobacteriales</taxon>
        <taxon>Nocardiaceae</taxon>
        <taxon>Nocardia</taxon>
    </lineage>
</organism>
<feature type="transmembrane region" description="Helical" evidence="1">
    <location>
        <begin position="6"/>
        <end position="26"/>
    </location>
</feature>
<keyword evidence="3" id="KW-1185">Reference proteome</keyword>
<accession>A0ABV8LA30</accession>
<dbReference type="EMBL" id="JBHSBA010000014">
    <property type="protein sequence ID" value="MFC4127371.1"/>
    <property type="molecule type" value="Genomic_DNA"/>
</dbReference>
<evidence type="ECO:0000313" key="2">
    <source>
        <dbReference type="EMBL" id="MFC4127371.1"/>
    </source>
</evidence>
<keyword evidence="1" id="KW-1133">Transmembrane helix</keyword>
<keyword evidence="1" id="KW-0812">Transmembrane</keyword>
<comment type="caution">
    <text evidence="2">The sequence shown here is derived from an EMBL/GenBank/DDBJ whole genome shotgun (WGS) entry which is preliminary data.</text>
</comment>
<evidence type="ECO:0000313" key="3">
    <source>
        <dbReference type="Proteomes" id="UP001595767"/>
    </source>
</evidence>
<keyword evidence="1" id="KW-0472">Membrane</keyword>
<name>A0ABV8LA30_9NOCA</name>
<proteinExistence type="predicted"/>
<evidence type="ECO:0000256" key="1">
    <source>
        <dbReference type="SAM" id="Phobius"/>
    </source>
</evidence>
<reference evidence="3" key="1">
    <citation type="journal article" date="2019" name="Int. J. Syst. Evol. Microbiol.">
        <title>The Global Catalogue of Microorganisms (GCM) 10K type strain sequencing project: providing services to taxonomists for standard genome sequencing and annotation.</title>
        <authorList>
            <consortium name="The Broad Institute Genomics Platform"/>
            <consortium name="The Broad Institute Genome Sequencing Center for Infectious Disease"/>
            <person name="Wu L."/>
            <person name="Ma J."/>
        </authorList>
    </citation>
    <scope>NUCLEOTIDE SEQUENCE [LARGE SCALE GENOMIC DNA]</scope>
    <source>
        <strain evidence="3">CGMCC 4.7204</strain>
    </source>
</reference>